<dbReference type="InterPro" id="IPR019844">
    <property type="entry name" value="CSD_CS"/>
</dbReference>
<dbReference type="PATRIC" id="fig|1249552.3.peg.2160"/>
<feature type="region of interest" description="Disordered" evidence="4">
    <location>
        <begin position="53"/>
        <end position="77"/>
    </location>
</feature>
<dbReference type="PANTHER" id="PTHR46109:SF1">
    <property type="entry name" value="PROTEIN LIN-28 HOMOLOG"/>
    <property type="match status" value="1"/>
</dbReference>
<evidence type="ECO:0000259" key="6">
    <source>
        <dbReference type="PROSITE" id="PS51857"/>
    </source>
</evidence>
<dbReference type="InterPro" id="IPR012340">
    <property type="entry name" value="NA-bd_OB-fold"/>
</dbReference>
<feature type="compositionally biased region" description="Basic residues" evidence="4">
    <location>
        <begin position="57"/>
        <end position="67"/>
    </location>
</feature>
<evidence type="ECO:0000313" key="7">
    <source>
        <dbReference type="EMBL" id="ALO46784.1"/>
    </source>
</evidence>
<organism evidence="7 8">
    <name type="scientific">Pseudohongiella spirulinae</name>
    <dbReference type="NCBI Taxonomy" id="1249552"/>
    <lineage>
        <taxon>Bacteria</taxon>
        <taxon>Pseudomonadati</taxon>
        <taxon>Pseudomonadota</taxon>
        <taxon>Gammaproteobacteria</taxon>
        <taxon>Pseudomonadales</taxon>
        <taxon>Pseudohongiellaceae</taxon>
        <taxon>Pseudohongiella</taxon>
    </lineage>
</organism>
<name>A0A0S2KEN7_9GAMM</name>
<evidence type="ECO:0000256" key="5">
    <source>
        <dbReference type="SAM" id="Phobius"/>
    </source>
</evidence>
<dbReference type="PROSITE" id="PS00352">
    <property type="entry name" value="CSD_1"/>
    <property type="match status" value="1"/>
</dbReference>
<proteinExistence type="predicted"/>
<evidence type="ECO:0000256" key="1">
    <source>
        <dbReference type="ARBA" id="ARBA00004496"/>
    </source>
</evidence>
<dbReference type="EMBL" id="CP013189">
    <property type="protein sequence ID" value="ALO46784.1"/>
    <property type="molecule type" value="Genomic_DNA"/>
</dbReference>
<accession>A0A0S2KEN7</accession>
<keyword evidence="8" id="KW-1185">Reference proteome</keyword>
<dbReference type="AlphaFoldDB" id="A0A0S2KEN7"/>
<comment type="subcellular location">
    <subcellularLocation>
        <location evidence="1 3">Cytoplasm</location>
    </subcellularLocation>
</comment>
<keyword evidence="2" id="KW-0963">Cytoplasm</keyword>
<dbReference type="PROSITE" id="PS51857">
    <property type="entry name" value="CSD_2"/>
    <property type="match status" value="1"/>
</dbReference>
<evidence type="ECO:0000256" key="2">
    <source>
        <dbReference type="ARBA" id="ARBA00022490"/>
    </source>
</evidence>
<dbReference type="SMART" id="SM00357">
    <property type="entry name" value="CSP"/>
    <property type="match status" value="1"/>
</dbReference>
<evidence type="ECO:0000313" key="8">
    <source>
        <dbReference type="Proteomes" id="UP000065641"/>
    </source>
</evidence>
<protein>
    <submittedName>
        <fullName evidence="7">Putative cold shock protein</fullName>
    </submittedName>
</protein>
<sequence length="141" mass="15215">MFRNTLIPALITTVVGLAIIYLFTNPTVDSQFAITAIVLLAATAVSANLATRAGSANKKKTARRHSRPASNTPREQGNVKWFNASKGFGFITRDSGDDVFVHFRSIRGEGHRVLKDGQRVEFSVSQGEKGLQADDVASIPG</sequence>
<dbReference type="Gene3D" id="2.40.50.140">
    <property type="entry name" value="Nucleic acid-binding proteins"/>
    <property type="match status" value="1"/>
</dbReference>
<dbReference type="Proteomes" id="UP000065641">
    <property type="component" value="Chromosome"/>
</dbReference>
<dbReference type="GO" id="GO:0003729">
    <property type="term" value="F:mRNA binding"/>
    <property type="evidence" value="ECO:0007669"/>
    <property type="project" value="TreeGrafter"/>
</dbReference>
<dbReference type="CDD" id="cd04458">
    <property type="entry name" value="CSP_CDS"/>
    <property type="match status" value="1"/>
</dbReference>
<feature type="domain" description="CSD" evidence="6">
    <location>
        <begin position="74"/>
        <end position="138"/>
    </location>
</feature>
<dbReference type="InterPro" id="IPR051373">
    <property type="entry name" value="Lin-28_RNA-binding"/>
</dbReference>
<dbReference type="InterPro" id="IPR011129">
    <property type="entry name" value="CSD"/>
</dbReference>
<evidence type="ECO:0000256" key="4">
    <source>
        <dbReference type="SAM" id="MobiDB-lite"/>
    </source>
</evidence>
<feature type="transmembrane region" description="Helical" evidence="5">
    <location>
        <begin position="30"/>
        <end position="50"/>
    </location>
</feature>
<evidence type="ECO:0000256" key="3">
    <source>
        <dbReference type="RuleBase" id="RU000408"/>
    </source>
</evidence>
<keyword evidence="5" id="KW-0812">Transmembrane</keyword>
<dbReference type="PRINTS" id="PR00050">
    <property type="entry name" value="COLDSHOCK"/>
</dbReference>
<dbReference type="Pfam" id="PF00313">
    <property type="entry name" value="CSD"/>
    <property type="match status" value="1"/>
</dbReference>
<dbReference type="GO" id="GO:0005829">
    <property type="term" value="C:cytosol"/>
    <property type="evidence" value="ECO:0007669"/>
    <property type="project" value="UniProtKB-ARBA"/>
</dbReference>
<feature type="transmembrane region" description="Helical" evidence="5">
    <location>
        <begin position="7"/>
        <end position="24"/>
    </location>
</feature>
<dbReference type="KEGG" id="pspi:PS2015_2147"/>
<reference evidence="7 8" key="1">
    <citation type="submission" date="2015-11" db="EMBL/GenBank/DDBJ databases">
        <authorList>
            <person name="Zhang Y."/>
            <person name="Guo Z."/>
        </authorList>
    </citation>
    <scope>NUCLEOTIDE SEQUENCE [LARGE SCALE GENOMIC DNA]</scope>
    <source>
        <strain evidence="7 8">KCTC 32221</strain>
    </source>
</reference>
<keyword evidence="5" id="KW-1133">Transmembrane helix</keyword>
<dbReference type="OrthoDB" id="9810590at2"/>
<dbReference type="GO" id="GO:0031054">
    <property type="term" value="P:pre-miRNA processing"/>
    <property type="evidence" value="ECO:0007669"/>
    <property type="project" value="TreeGrafter"/>
</dbReference>
<dbReference type="STRING" id="1249552.PS2015_2147"/>
<gene>
    <name evidence="7" type="ORF">PS2015_2147</name>
</gene>
<keyword evidence="5" id="KW-0472">Membrane</keyword>
<dbReference type="PANTHER" id="PTHR46109">
    <property type="entry name" value="PROTEIN LIN-28"/>
    <property type="match status" value="1"/>
</dbReference>
<dbReference type="InterPro" id="IPR002059">
    <property type="entry name" value="CSP_DNA-bd"/>
</dbReference>
<dbReference type="SUPFAM" id="SSF50249">
    <property type="entry name" value="Nucleic acid-binding proteins"/>
    <property type="match status" value="1"/>
</dbReference>